<dbReference type="AlphaFoldDB" id="U2Z5E8"/>
<organism evidence="1 2">
    <name type="scientific">Limimaricola cinnabarinus LL-001</name>
    <dbReference type="NCBI Taxonomy" id="1337093"/>
    <lineage>
        <taxon>Bacteria</taxon>
        <taxon>Pseudomonadati</taxon>
        <taxon>Pseudomonadota</taxon>
        <taxon>Alphaproteobacteria</taxon>
        <taxon>Rhodobacterales</taxon>
        <taxon>Paracoccaceae</taxon>
        <taxon>Limimaricola</taxon>
    </lineage>
</organism>
<reference evidence="1" key="1">
    <citation type="journal article" date="2013" name="Genome Announc.">
        <title>Draft Genome Sequence of Loktanella cinnabarina LL-001T, Isolated from Deep-Sea Floor Sediment.</title>
        <authorList>
            <person name="Nishi S."/>
            <person name="Tsubouchi T."/>
            <person name="Takaki Y."/>
            <person name="Koyanagi R."/>
            <person name="Satoh N."/>
            <person name="Maruyama T."/>
            <person name="Hatada Y."/>
        </authorList>
    </citation>
    <scope>NUCLEOTIDE SEQUENCE [LARGE SCALE GENOMIC DNA]</scope>
    <source>
        <strain evidence="1">LL-001</strain>
    </source>
</reference>
<protein>
    <submittedName>
        <fullName evidence="1">Uncharacterized protein</fullName>
    </submittedName>
</protein>
<keyword evidence="2" id="KW-1185">Reference proteome</keyword>
<comment type="caution">
    <text evidence="1">The sequence shown here is derived from an EMBL/GenBank/DDBJ whole genome shotgun (WGS) entry which is preliminary data.</text>
</comment>
<evidence type="ECO:0000313" key="2">
    <source>
        <dbReference type="Proteomes" id="UP000016566"/>
    </source>
</evidence>
<dbReference type="EMBL" id="BATB01000033">
    <property type="protein sequence ID" value="GAD56287.1"/>
    <property type="molecule type" value="Genomic_DNA"/>
</dbReference>
<gene>
    <name evidence="1" type="ORF">MBELCI_2339</name>
</gene>
<sequence length="57" mass="5984">MATQDESVVITMRLPVEPVMAESPTDLGTVAKVGVALDGVPIFATRPRCSTPATCPR</sequence>
<evidence type="ECO:0000313" key="1">
    <source>
        <dbReference type="EMBL" id="GAD56287.1"/>
    </source>
</evidence>
<proteinExistence type="predicted"/>
<name>U2Z5E8_9RHOB</name>
<accession>U2Z5E8</accession>
<dbReference type="Proteomes" id="UP000016566">
    <property type="component" value="Unassembled WGS sequence"/>
</dbReference>